<evidence type="ECO:0000313" key="2">
    <source>
        <dbReference type="RefSeq" id="XP_036355230.1"/>
    </source>
</evidence>
<accession>A0A7E6EJT6</accession>
<gene>
    <name evidence="2" type="primary">LOC118761447</name>
</gene>
<protein>
    <submittedName>
        <fullName evidence="2">Uncharacterized protein LOC118761447</fullName>
    </submittedName>
</protein>
<dbReference type="Proteomes" id="UP000515154">
    <property type="component" value="Unplaced"/>
</dbReference>
<name>A0A7E6EJT6_9MOLL</name>
<evidence type="ECO:0000313" key="1">
    <source>
        <dbReference type="Proteomes" id="UP000515154"/>
    </source>
</evidence>
<sequence length="166" mass="19166">MRANPPKHSEETTYRDDYRLFDSRPKSVKPKLKSSMSILPLDSFEMKTRKVSVYQKDYNSTNLFIGNISGNYDHIKAKVKTFVYLKVDTGLNLTSTKLPNVDLTRSVLKKSIRTKSAKCLLYYPKAITEDTLEDIRGMDFNGQLNIRCRQRNKNISNPWAKAIKLP</sequence>
<organism evidence="1 2">
    <name type="scientific">Octopus sinensis</name>
    <name type="common">East Asian common octopus</name>
    <dbReference type="NCBI Taxonomy" id="2607531"/>
    <lineage>
        <taxon>Eukaryota</taxon>
        <taxon>Metazoa</taxon>
        <taxon>Spiralia</taxon>
        <taxon>Lophotrochozoa</taxon>
        <taxon>Mollusca</taxon>
        <taxon>Cephalopoda</taxon>
        <taxon>Coleoidea</taxon>
        <taxon>Octopodiformes</taxon>
        <taxon>Octopoda</taxon>
        <taxon>Incirrata</taxon>
        <taxon>Octopodidae</taxon>
        <taxon>Octopus</taxon>
    </lineage>
</organism>
<dbReference type="AlphaFoldDB" id="A0A7E6EJT6"/>
<dbReference type="RefSeq" id="XP_036355230.1">
    <property type="nucleotide sequence ID" value="XM_036499337.1"/>
</dbReference>
<dbReference type="KEGG" id="osn:118761447"/>
<proteinExistence type="predicted"/>
<keyword evidence="1" id="KW-1185">Reference proteome</keyword>
<reference evidence="2" key="1">
    <citation type="submission" date="2025-08" db="UniProtKB">
        <authorList>
            <consortium name="RefSeq"/>
        </authorList>
    </citation>
    <scope>IDENTIFICATION</scope>
</reference>